<dbReference type="InterPro" id="IPR006058">
    <property type="entry name" value="2Fe2S_fd_BS"/>
</dbReference>
<reference evidence="7" key="1">
    <citation type="submission" date="2016-10" db="EMBL/GenBank/DDBJ databases">
        <authorList>
            <person name="Varghese N."/>
            <person name="Submissions S."/>
        </authorList>
    </citation>
    <scope>NUCLEOTIDE SEQUENCE [LARGE SCALE GENOMIC DNA]</scope>
    <source>
        <strain evidence="7">DSM 27981</strain>
    </source>
</reference>
<protein>
    <submittedName>
        <fullName evidence="6">Ferredoxin-NAD(P)+ reductase (Naphthalene dioxygenase ferredoxin-specific)</fullName>
    </submittedName>
</protein>
<dbReference type="InterPro" id="IPR036010">
    <property type="entry name" value="2Fe-2S_ferredoxin-like_sf"/>
</dbReference>
<dbReference type="CDD" id="cd00207">
    <property type="entry name" value="fer2"/>
    <property type="match status" value="1"/>
</dbReference>
<keyword evidence="2" id="KW-0479">Metal-binding</keyword>
<keyword evidence="6" id="KW-0560">Oxidoreductase</keyword>
<dbReference type="GO" id="GO:0051537">
    <property type="term" value="F:2 iron, 2 sulfur cluster binding"/>
    <property type="evidence" value="ECO:0007669"/>
    <property type="project" value="UniProtKB-KW"/>
</dbReference>
<dbReference type="InterPro" id="IPR017938">
    <property type="entry name" value="Riboflavin_synthase-like_b-brl"/>
</dbReference>
<feature type="domain" description="2Fe-2S ferredoxin-type" evidence="4">
    <location>
        <begin position="1"/>
        <end position="89"/>
    </location>
</feature>
<proteinExistence type="predicted"/>
<dbReference type="InterPro" id="IPR012675">
    <property type="entry name" value="Beta-grasp_dom_sf"/>
</dbReference>
<dbReference type="Pfam" id="PF00111">
    <property type="entry name" value="Fer2"/>
    <property type="match status" value="1"/>
</dbReference>
<dbReference type="InterPro" id="IPR001433">
    <property type="entry name" value="OxRdtase_FAD/NAD-bd"/>
</dbReference>
<comment type="cofactor">
    <cofactor evidence="3">
        <name>[2Fe-2S] cluster</name>
        <dbReference type="ChEBI" id="CHEBI:190135"/>
    </cofactor>
</comment>
<dbReference type="PANTHER" id="PTHR47354:SF5">
    <property type="entry name" value="PROTEIN RFBI"/>
    <property type="match status" value="1"/>
</dbReference>
<dbReference type="InterPro" id="IPR039261">
    <property type="entry name" value="FNR_nucleotide-bd"/>
</dbReference>
<dbReference type="EMBL" id="FONX01000006">
    <property type="protein sequence ID" value="SFE85477.1"/>
    <property type="molecule type" value="Genomic_DNA"/>
</dbReference>
<evidence type="ECO:0000313" key="6">
    <source>
        <dbReference type="EMBL" id="SFE85477.1"/>
    </source>
</evidence>
<evidence type="ECO:0000256" key="1">
    <source>
        <dbReference type="ARBA" id="ARBA00001974"/>
    </source>
</evidence>
<dbReference type="PRINTS" id="PR00371">
    <property type="entry name" value="FPNCR"/>
</dbReference>
<dbReference type="AlphaFoldDB" id="A0A1I2DYL3"/>
<dbReference type="PRINTS" id="PR00410">
    <property type="entry name" value="PHEHYDRXLASE"/>
</dbReference>
<dbReference type="STRING" id="1177982.SAMN04489711_10694"/>
<dbReference type="GO" id="GO:0051213">
    <property type="term" value="F:dioxygenase activity"/>
    <property type="evidence" value="ECO:0007669"/>
    <property type="project" value="UniProtKB-KW"/>
</dbReference>
<evidence type="ECO:0000259" key="4">
    <source>
        <dbReference type="PROSITE" id="PS51085"/>
    </source>
</evidence>
<dbReference type="InterPro" id="IPR001709">
    <property type="entry name" value="Flavoprot_Pyr_Nucl_cyt_Rdtase"/>
</dbReference>
<dbReference type="InterPro" id="IPR017927">
    <property type="entry name" value="FAD-bd_FR_type"/>
</dbReference>
<dbReference type="InterPro" id="IPR001041">
    <property type="entry name" value="2Fe-2S_ferredoxin-type"/>
</dbReference>
<dbReference type="SUPFAM" id="SSF52343">
    <property type="entry name" value="Ferredoxin reductase-like, C-terminal NADP-linked domain"/>
    <property type="match status" value="1"/>
</dbReference>
<keyword evidence="2" id="KW-0408">Iron</keyword>
<sequence>MEVLVQPLNRVVQVEPGANLLDALRAAQVPMSYSCLAGRCGTCRCRVIDGEVMDNGREQQFPLDAGETYVLACQTHITGSCTIEIPEPDEIVVHPARIVKATVSAVEDLTHDIKRLVLKPAKPIEFSAGQYVQLQFTPEHARPYSMAGTAGDEMFEFHVRLVPDGRVTGYIAGDLKVGDAVKVSGPLGSAYLRRKHDGPMLCVAGGTGLAPILSIVRSAVAAGMANPIHLYFGARSPRDVYGREWLEQLRREHPALHVHVVVASGHGGGPLRTGLVTEAIEQDLGDLSGWRAYLCGSPPMVEAASLVVRRKGIAPGHVYADAFYNQGT</sequence>
<dbReference type="PANTHER" id="PTHR47354">
    <property type="entry name" value="NADH OXIDOREDUCTASE HCR"/>
    <property type="match status" value="1"/>
</dbReference>
<evidence type="ECO:0000259" key="5">
    <source>
        <dbReference type="PROSITE" id="PS51384"/>
    </source>
</evidence>
<evidence type="ECO:0000256" key="2">
    <source>
        <dbReference type="ARBA" id="ARBA00022714"/>
    </source>
</evidence>
<dbReference type="SUPFAM" id="SSF54292">
    <property type="entry name" value="2Fe-2S ferredoxin-like"/>
    <property type="match status" value="1"/>
</dbReference>
<dbReference type="Pfam" id="PF00175">
    <property type="entry name" value="NAD_binding_1"/>
    <property type="match status" value="1"/>
</dbReference>
<organism evidence="6 7">
    <name type="scientific">Paracidovorax wautersii</name>
    <dbReference type="NCBI Taxonomy" id="1177982"/>
    <lineage>
        <taxon>Bacteria</taxon>
        <taxon>Pseudomonadati</taxon>
        <taxon>Pseudomonadota</taxon>
        <taxon>Betaproteobacteria</taxon>
        <taxon>Burkholderiales</taxon>
        <taxon>Comamonadaceae</taxon>
        <taxon>Paracidovorax</taxon>
    </lineage>
</organism>
<dbReference type="InterPro" id="IPR008333">
    <property type="entry name" value="Cbr1-like_FAD-bd_dom"/>
</dbReference>
<dbReference type="Gene3D" id="3.10.20.30">
    <property type="match status" value="1"/>
</dbReference>
<dbReference type="PROSITE" id="PS51384">
    <property type="entry name" value="FAD_FR"/>
    <property type="match status" value="1"/>
</dbReference>
<evidence type="ECO:0000313" key="7">
    <source>
        <dbReference type="Proteomes" id="UP000199119"/>
    </source>
</evidence>
<keyword evidence="7" id="KW-1185">Reference proteome</keyword>
<evidence type="ECO:0000256" key="3">
    <source>
        <dbReference type="ARBA" id="ARBA00034078"/>
    </source>
</evidence>
<accession>A0A1I2DYL3</accession>
<dbReference type="Proteomes" id="UP000199119">
    <property type="component" value="Unassembled WGS sequence"/>
</dbReference>
<dbReference type="InterPro" id="IPR050415">
    <property type="entry name" value="MRET"/>
</dbReference>
<dbReference type="CDD" id="cd06187">
    <property type="entry name" value="O2ase_reductase_like"/>
    <property type="match status" value="1"/>
</dbReference>
<keyword evidence="2" id="KW-0001">2Fe-2S</keyword>
<dbReference type="SUPFAM" id="SSF63380">
    <property type="entry name" value="Riboflavin synthase domain-like"/>
    <property type="match status" value="1"/>
</dbReference>
<keyword evidence="2" id="KW-0411">Iron-sulfur</keyword>
<keyword evidence="6" id="KW-0223">Dioxygenase</keyword>
<gene>
    <name evidence="6" type="ORF">SAMN04489711_10694</name>
</gene>
<comment type="cofactor">
    <cofactor evidence="1">
        <name>FAD</name>
        <dbReference type="ChEBI" id="CHEBI:57692"/>
    </cofactor>
</comment>
<feature type="domain" description="FAD-binding FR-type" evidence="5">
    <location>
        <begin position="96"/>
        <end position="193"/>
    </location>
</feature>
<dbReference type="Pfam" id="PF00970">
    <property type="entry name" value="FAD_binding_6"/>
    <property type="match status" value="1"/>
</dbReference>
<dbReference type="PROSITE" id="PS00197">
    <property type="entry name" value="2FE2S_FER_1"/>
    <property type="match status" value="1"/>
</dbReference>
<dbReference type="Gene3D" id="2.40.30.10">
    <property type="entry name" value="Translation factors"/>
    <property type="match status" value="1"/>
</dbReference>
<dbReference type="Gene3D" id="3.40.50.80">
    <property type="entry name" value="Nucleotide-binding domain of ferredoxin-NADP reductase (FNR) module"/>
    <property type="match status" value="1"/>
</dbReference>
<name>A0A1I2DYL3_9BURK</name>
<dbReference type="RefSeq" id="WP_059400307.1">
    <property type="nucleotide sequence ID" value="NZ_FONX01000006.1"/>
</dbReference>
<dbReference type="PROSITE" id="PS51085">
    <property type="entry name" value="2FE2S_FER_2"/>
    <property type="match status" value="1"/>
</dbReference>
<dbReference type="OrthoDB" id="9796486at2"/>